<evidence type="ECO:0000313" key="1">
    <source>
        <dbReference type="EMBL" id="ACN13335.1"/>
    </source>
</evidence>
<gene>
    <name evidence="1" type="ordered locus">HRM2_02130</name>
</gene>
<accession>C0QFD9</accession>
<keyword evidence="2" id="KW-1185">Reference proteome</keyword>
<dbReference type="EMBL" id="CP001087">
    <property type="protein sequence ID" value="ACN13335.1"/>
    <property type="molecule type" value="Genomic_DNA"/>
</dbReference>
<sequence length="68" mass="7802">MANVLLAQALFADARENTYIPGDLLRQVANVLLWIKFLEKNNLLICGFLTLVKEIIRPVVYLHGYDEK</sequence>
<reference evidence="1 2" key="1">
    <citation type="journal article" date="2009" name="Environ. Microbiol.">
        <title>Genome sequence of Desulfobacterium autotrophicum HRM2, a marine sulfate reducer oxidizing organic carbon completely to carbon dioxide.</title>
        <authorList>
            <person name="Strittmatter A.W."/>
            <person name="Liesegang H."/>
            <person name="Rabus R."/>
            <person name="Decker I."/>
            <person name="Amann J."/>
            <person name="Andres S."/>
            <person name="Henne A."/>
            <person name="Fricke W.F."/>
            <person name="Martinez-Arias R."/>
            <person name="Bartels D."/>
            <person name="Goesmann A."/>
            <person name="Krause L."/>
            <person name="Puehler A."/>
            <person name="Klenk H.P."/>
            <person name="Richter M."/>
            <person name="Schuler M."/>
            <person name="Gloeckner F.O."/>
            <person name="Meyerdierks A."/>
            <person name="Gottschalk G."/>
            <person name="Amann R."/>
        </authorList>
    </citation>
    <scope>NUCLEOTIDE SEQUENCE [LARGE SCALE GENOMIC DNA]</scope>
    <source>
        <strain evidence="2">ATCC 43914 / DSM 3382 / HRM2</strain>
    </source>
</reference>
<dbReference type="Gene3D" id="3.40.1690.10">
    <property type="entry name" value="secretion proteins EscU"/>
    <property type="match status" value="1"/>
</dbReference>
<dbReference type="Proteomes" id="UP000000442">
    <property type="component" value="Chromosome"/>
</dbReference>
<evidence type="ECO:0000313" key="2">
    <source>
        <dbReference type="Proteomes" id="UP000000442"/>
    </source>
</evidence>
<dbReference type="OrthoDB" id="9807950at2"/>
<dbReference type="KEGG" id="dat:HRM2_02130"/>
<dbReference type="InterPro" id="IPR029025">
    <property type="entry name" value="T3SS_substrate_exporter_C"/>
</dbReference>
<proteinExistence type="predicted"/>
<name>C0QFD9_DESAH</name>
<protein>
    <submittedName>
        <fullName evidence="1">Uncharacterized protein</fullName>
    </submittedName>
</protein>
<dbReference type="STRING" id="177437.HRM2_02130"/>
<organism evidence="1 2">
    <name type="scientific">Desulforapulum autotrophicum (strain ATCC 43914 / DSM 3382 / VKM B-1955 / HRM2)</name>
    <name type="common">Desulfobacterium autotrophicum</name>
    <dbReference type="NCBI Taxonomy" id="177437"/>
    <lineage>
        <taxon>Bacteria</taxon>
        <taxon>Pseudomonadati</taxon>
        <taxon>Thermodesulfobacteriota</taxon>
        <taxon>Desulfobacteria</taxon>
        <taxon>Desulfobacterales</taxon>
        <taxon>Desulfobacteraceae</taxon>
        <taxon>Desulforapulum</taxon>
    </lineage>
</organism>
<dbReference type="SUPFAM" id="SSF160544">
    <property type="entry name" value="EscU C-terminal domain-like"/>
    <property type="match status" value="1"/>
</dbReference>
<dbReference type="AlphaFoldDB" id="C0QFD9"/>
<dbReference type="HOGENOM" id="CLU_2787006_0_0_7"/>